<dbReference type="PANTHER" id="PTHR10061:SF0">
    <property type="entry name" value="S-FORMYLGLUTATHIONE HYDROLASE"/>
    <property type="match status" value="1"/>
</dbReference>
<dbReference type="Gene3D" id="3.40.50.1820">
    <property type="entry name" value="alpha/beta hydrolase"/>
    <property type="match status" value="1"/>
</dbReference>
<accession>A0A6M7UPB2</accession>
<evidence type="ECO:0000256" key="4">
    <source>
        <dbReference type="ARBA" id="ARBA00022801"/>
    </source>
</evidence>
<reference evidence="9 10" key="1">
    <citation type="submission" date="2018-10" db="EMBL/GenBank/DDBJ databases">
        <authorList>
            <person name="Perry B.J."/>
            <person name="Sullivan J.T."/>
            <person name="Murphy R.J.T."/>
            <person name="Ramsay J.P."/>
            <person name="Ronson C.W."/>
        </authorList>
    </citation>
    <scope>NUCLEOTIDE SEQUENCE [LARGE SCALE GENOMIC DNA]</scope>
    <source>
        <strain evidence="9 10">NZP2014</strain>
    </source>
</reference>
<dbReference type="GO" id="GO:0046294">
    <property type="term" value="P:formaldehyde catabolic process"/>
    <property type="evidence" value="ECO:0007669"/>
    <property type="project" value="InterPro"/>
</dbReference>
<dbReference type="InterPro" id="IPR000801">
    <property type="entry name" value="Esterase-like"/>
</dbReference>
<dbReference type="Pfam" id="PF00756">
    <property type="entry name" value="Esterase"/>
    <property type="match status" value="1"/>
</dbReference>
<dbReference type="GO" id="GO:0052689">
    <property type="term" value="F:carboxylic ester hydrolase activity"/>
    <property type="evidence" value="ECO:0007669"/>
    <property type="project" value="UniProtKB-KW"/>
</dbReference>
<evidence type="ECO:0000256" key="8">
    <source>
        <dbReference type="RuleBase" id="RU363068"/>
    </source>
</evidence>
<dbReference type="RefSeq" id="WP_064987856.1">
    <property type="nucleotide sequence ID" value="NZ_CP033361.1"/>
</dbReference>
<evidence type="ECO:0000256" key="2">
    <source>
        <dbReference type="ARBA" id="ARBA00012479"/>
    </source>
</evidence>
<feature type="active site" description="Charge relay system" evidence="7">
    <location>
        <position position="151"/>
    </location>
</feature>
<evidence type="ECO:0000256" key="5">
    <source>
        <dbReference type="ARBA" id="ARBA00047590"/>
    </source>
</evidence>
<name>A0A6M7UPB2_9HYPH</name>
<dbReference type="NCBIfam" id="TIGR02821">
    <property type="entry name" value="fghA_ester_D"/>
    <property type="match status" value="1"/>
</dbReference>
<evidence type="ECO:0000256" key="1">
    <source>
        <dbReference type="ARBA" id="ARBA00005622"/>
    </source>
</evidence>
<dbReference type="InterPro" id="IPR029058">
    <property type="entry name" value="AB_hydrolase_fold"/>
</dbReference>
<dbReference type="AlphaFoldDB" id="A0A6M7UPB2"/>
<keyword evidence="4 8" id="KW-0378">Hydrolase</keyword>
<dbReference type="EMBL" id="CP033361">
    <property type="protein sequence ID" value="QKC78682.1"/>
    <property type="molecule type" value="Genomic_DNA"/>
</dbReference>
<dbReference type="PANTHER" id="PTHR10061">
    <property type="entry name" value="S-FORMYLGLUTATHIONE HYDROLASE"/>
    <property type="match status" value="1"/>
</dbReference>
<dbReference type="SUPFAM" id="SSF53474">
    <property type="entry name" value="alpha/beta-Hydrolases"/>
    <property type="match status" value="1"/>
</dbReference>
<comment type="similarity">
    <text evidence="1 8">Belongs to the esterase D family.</text>
</comment>
<dbReference type="FunFam" id="3.40.50.1820:FF:000002">
    <property type="entry name" value="S-formylglutathione hydrolase"/>
    <property type="match status" value="1"/>
</dbReference>
<evidence type="ECO:0000256" key="7">
    <source>
        <dbReference type="PIRSR" id="PIRSR614186-1"/>
    </source>
</evidence>
<comment type="catalytic activity">
    <reaction evidence="5 8">
        <text>S-formylglutathione + H2O = formate + glutathione + H(+)</text>
        <dbReference type="Rhea" id="RHEA:14961"/>
        <dbReference type="ChEBI" id="CHEBI:15377"/>
        <dbReference type="ChEBI" id="CHEBI:15378"/>
        <dbReference type="ChEBI" id="CHEBI:15740"/>
        <dbReference type="ChEBI" id="CHEBI:57688"/>
        <dbReference type="ChEBI" id="CHEBI:57925"/>
        <dbReference type="EC" id="3.1.2.12"/>
    </reaction>
</comment>
<keyword evidence="3 8" id="KW-0719">Serine esterase</keyword>
<dbReference type="GO" id="GO:0018738">
    <property type="term" value="F:S-formylglutathione hydrolase activity"/>
    <property type="evidence" value="ECO:0007669"/>
    <property type="project" value="UniProtKB-UniRule"/>
</dbReference>
<feature type="active site" description="Charge relay system" evidence="7">
    <location>
        <position position="260"/>
    </location>
</feature>
<protein>
    <recommendedName>
        <fullName evidence="2 6">S-formylglutathione hydrolase</fullName>
        <ecNumber evidence="2 6">3.1.2.12</ecNumber>
    </recommendedName>
</protein>
<dbReference type="KEGG" id="merd:EB233_26905"/>
<dbReference type="GO" id="GO:0005829">
    <property type="term" value="C:cytosol"/>
    <property type="evidence" value="ECO:0007669"/>
    <property type="project" value="TreeGrafter"/>
</dbReference>
<proteinExistence type="inferred from homology"/>
<dbReference type="InterPro" id="IPR014186">
    <property type="entry name" value="S-formylglutathione_hydrol"/>
</dbReference>
<organism evidence="9 10">
    <name type="scientific">Mesorhizobium erdmanii</name>
    <dbReference type="NCBI Taxonomy" id="1777866"/>
    <lineage>
        <taxon>Bacteria</taxon>
        <taxon>Pseudomonadati</taxon>
        <taxon>Pseudomonadota</taxon>
        <taxon>Alphaproteobacteria</taxon>
        <taxon>Hyphomicrobiales</taxon>
        <taxon>Phyllobacteriaceae</taxon>
        <taxon>Mesorhizobium</taxon>
    </lineage>
</organism>
<gene>
    <name evidence="9" type="primary">fghA</name>
    <name evidence="9" type="ORF">EB233_26905</name>
</gene>
<evidence type="ECO:0000313" key="10">
    <source>
        <dbReference type="Proteomes" id="UP000503339"/>
    </source>
</evidence>
<evidence type="ECO:0000256" key="6">
    <source>
        <dbReference type="NCBIfam" id="TIGR02821"/>
    </source>
</evidence>
<keyword evidence="10" id="KW-1185">Reference proteome</keyword>
<comment type="function">
    <text evidence="8">Serine hydrolase involved in the detoxification of formaldehyde.</text>
</comment>
<dbReference type="EC" id="3.1.2.12" evidence="2 6"/>
<feature type="active site" description="Charge relay system" evidence="7">
    <location>
        <position position="227"/>
    </location>
</feature>
<evidence type="ECO:0000313" key="9">
    <source>
        <dbReference type="EMBL" id="QKC78682.1"/>
    </source>
</evidence>
<evidence type="ECO:0000256" key="3">
    <source>
        <dbReference type="ARBA" id="ARBA00022487"/>
    </source>
</evidence>
<dbReference type="Proteomes" id="UP000503339">
    <property type="component" value="Chromosome"/>
</dbReference>
<sequence length="290" mass="31985">MSDRMKTISSAKSHGGVQGVYSHASDTCSCDMTFAVFVPPQAREKPCPVVWYLSGLTCTHANVMDKGEYRRMAAELGLIVVCPDTSPRGADVPDEKDNWQFGCGAGFYVDATQAPYATNYRMYSYVTEELPALIAREFPADMTRQAIFGHSMGGHGALTIALKNPERFKSCSAFAPIVQPSTAGWSRPALEKYLGADEGSWRGYDATLLIEDGHRFSELFVDQGTSDGFLKDGLRPWLLEAGCAKAGIPLTLRMQDGYDHSYFFISTFMDDHLRWHAHRLSDPTVGTGPR</sequence>